<accession>A0A7G3U7J6</accession>
<dbReference type="PANTHER" id="PTHR11496:SF83">
    <property type="entry name" value="HYDROXYACID-OXOACID TRANSHYDROGENASE, MITOCHONDRIAL"/>
    <property type="match status" value="1"/>
</dbReference>
<dbReference type="InterPro" id="IPR035873">
    <property type="entry name" value="PhpC"/>
</dbReference>
<dbReference type="AlphaFoldDB" id="A0A7G3U7J6"/>
<dbReference type="SUPFAM" id="SSF56796">
    <property type="entry name" value="Dehydroquinate synthase-like"/>
    <property type="match status" value="1"/>
</dbReference>
<dbReference type="InterPro" id="IPR001670">
    <property type="entry name" value="ADH_Fe/GldA"/>
</dbReference>
<evidence type="ECO:0000313" key="4">
    <source>
        <dbReference type="EMBL" id="QKM66363.1"/>
    </source>
</evidence>
<gene>
    <name evidence="4" type="ORF">STSU_003490</name>
</gene>
<protein>
    <submittedName>
        <fullName evidence="4">Uncharacterized protein</fullName>
    </submittedName>
</protein>
<reference evidence="4 5" key="1">
    <citation type="journal article" date="2012" name="J. Bacteriol.">
        <title>Draft genome of Streptomyces tsukubaensis NRRL 18488, the producer of the clinically important immunosuppressant tacrolimus (FK506).</title>
        <authorList>
            <person name="Barreiro C."/>
            <person name="Prieto C."/>
            <person name="Sola-Landa A."/>
            <person name="Solera E."/>
            <person name="Martinez-Castro M."/>
            <person name="Perez-Redondo R."/>
            <person name="Garcia-Estrada C."/>
            <person name="Aparicio J.F."/>
            <person name="Fernandez-Martinez L.T."/>
            <person name="Santos-Aberturas J."/>
            <person name="Salehi-Najafabadi Z."/>
            <person name="Rodriguez-Garcia A."/>
            <person name="Tauch A."/>
            <person name="Martin J.F."/>
        </authorList>
    </citation>
    <scope>NUCLEOTIDE SEQUENCE [LARGE SCALE GENOMIC DNA]</scope>
    <source>
        <strain evidence="5">DSM 42081 / NBRC 108919 / NRRL 18488 / 9993</strain>
    </source>
</reference>
<dbReference type="GO" id="GO:0017000">
    <property type="term" value="P:antibiotic biosynthetic process"/>
    <property type="evidence" value="ECO:0007669"/>
    <property type="project" value="InterPro"/>
</dbReference>
<evidence type="ECO:0000313" key="5">
    <source>
        <dbReference type="Proteomes" id="UP000005940"/>
    </source>
</evidence>
<evidence type="ECO:0000259" key="3">
    <source>
        <dbReference type="Pfam" id="PF25137"/>
    </source>
</evidence>
<dbReference type="Proteomes" id="UP000005940">
    <property type="component" value="Chromosome"/>
</dbReference>
<dbReference type="PANTHER" id="PTHR11496">
    <property type="entry name" value="ALCOHOL DEHYDROGENASE"/>
    <property type="match status" value="1"/>
</dbReference>
<name>A0A7G3U7J6_STRT9</name>
<evidence type="ECO:0000256" key="1">
    <source>
        <dbReference type="ARBA" id="ARBA00023002"/>
    </source>
</evidence>
<dbReference type="EMBL" id="CP029159">
    <property type="protein sequence ID" value="QKM66363.1"/>
    <property type="molecule type" value="Genomic_DNA"/>
</dbReference>
<dbReference type="Pfam" id="PF25137">
    <property type="entry name" value="ADH_Fe_C"/>
    <property type="match status" value="1"/>
</dbReference>
<evidence type="ECO:0000259" key="2">
    <source>
        <dbReference type="Pfam" id="PF00465"/>
    </source>
</evidence>
<dbReference type="GO" id="GO:0046872">
    <property type="term" value="F:metal ion binding"/>
    <property type="evidence" value="ECO:0007669"/>
    <property type="project" value="InterPro"/>
</dbReference>
<dbReference type="Gene3D" id="1.20.1090.10">
    <property type="entry name" value="Dehydroquinate synthase-like - alpha domain"/>
    <property type="match status" value="1"/>
</dbReference>
<dbReference type="InterPro" id="IPR039697">
    <property type="entry name" value="Alcohol_dehydrogenase_Fe"/>
</dbReference>
<feature type="domain" description="Fe-containing alcohol dehydrogenase-like C-terminal" evidence="3">
    <location>
        <begin position="200"/>
        <end position="393"/>
    </location>
</feature>
<keyword evidence="1" id="KW-0560">Oxidoreductase</keyword>
<dbReference type="Pfam" id="PF00465">
    <property type="entry name" value="Fe-ADH"/>
    <property type="match status" value="1"/>
</dbReference>
<dbReference type="CDD" id="cd08182">
    <property type="entry name" value="HEPD"/>
    <property type="match status" value="1"/>
</dbReference>
<feature type="domain" description="Alcohol dehydrogenase iron-type/glycerol dehydrogenase GldA" evidence="2">
    <location>
        <begin position="21"/>
        <end position="186"/>
    </location>
</feature>
<dbReference type="InterPro" id="IPR056798">
    <property type="entry name" value="ADH_Fe_C"/>
</dbReference>
<dbReference type="Gene3D" id="3.40.50.1970">
    <property type="match status" value="1"/>
</dbReference>
<dbReference type="GO" id="GO:0004022">
    <property type="term" value="F:alcohol dehydrogenase (NAD+) activity"/>
    <property type="evidence" value="ECO:0007669"/>
    <property type="project" value="TreeGrafter"/>
</dbReference>
<proteinExistence type="predicted"/>
<organism evidence="4 5">
    <name type="scientific">Streptomyces tsukubensis (strain DSM 42081 / NBRC 108919 / NRRL 18488 / 9993)</name>
    <dbReference type="NCBI Taxonomy" id="1114943"/>
    <lineage>
        <taxon>Bacteria</taxon>
        <taxon>Bacillati</taxon>
        <taxon>Actinomycetota</taxon>
        <taxon>Actinomycetes</taxon>
        <taxon>Kitasatosporales</taxon>
        <taxon>Streptomycetaceae</taxon>
        <taxon>Streptomyces</taxon>
    </lineage>
</organism>
<keyword evidence="5" id="KW-1185">Reference proteome</keyword>
<sequence>MRASHSGCVQRSSTVAETTGKVIFGAGTVRGLDSLVDGLGAERVLVVSSERGLDRAGFGHWRASPRHRIFSGFRSNPDLDDVLAGCALRDAWRPTVVVGLGGGSGMDTAKLVRALPAGRPAALRCLAGGADDGPNGPVTGVESLVLVPTTSGTGSEVTQFATVFDGDRKHSFDHPLAAATHALVDPELTVGCPPTVATSCAMDALCHAVESLWARRSTDASRTDARRALDGLVGPLGNRLKEDSPEVRVRLARAALDAGAAINVTRTTAAHAFAYHLTRRYGVPHGVACLLNLRWLYGYNAQQLEAYCEDDRGPDHVRVQLETVAAAWRLTVAGVPDHLAGLLSDLGWSPQLSDYGVREADLADCVRAGTGSTARAVNNPVRLDESLVLQAIREIH</sequence>